<evidence type="ECO:0000313" key="3">
    <source>
        <dbReference type="Proteomes" id="UP000594261"/>
    </source>
</evidence>
<feature type="domain" description="DUF4216" evidence="1">
    <location>
        <begin position="3"/>
        <end position="29"/>
    </location>
</feature>
<dbReference type="EMBL" id="LRBV02000011">
    <property type="status" value="NOT_ANNOTATED_CDS"/>
    <property type="molecule type" value="Genomic_DNA"/>
</dbReference>
<dbReference type="InterPro" id="IPR025312">
    <property type="entry name" value="DUF4216"/>
</dbReference>
<reference evidence="2 3" key="1">
    <citation type="journal article" date="2016" name="G3 (Bethesda)">
        <title>First Draft Assembly and Annotation of the Genome of a California Endemic Oak Quercus lobata Nee (Fagaceae).</title>
        <authorList>
            <person name="Sork V.L."/>
            <person name="Fitz-Gibbon S.T."/>
            <person name="Puiu D."/>
            <person name="Crepeau M."/>
            <person name="Gugger P.F."/>
            <person name="Sherman R."/>
            <person name="Stevens K."/>
            <person name="Langley C.H."/>
            <person name="Pellegrini M."/>
            <person name="Salzberg S.L."/>
        </authorList>
    </citation>
    <scope>NUCLEOTIDE SEQUENCE [LARGE SCALE GENOMIC DNA]</scope>
    <source>
        <strain evidence="2 3">cv. SW786</strain>
    </source>
</reference>
<dbReference type="Pfam" id="PF13952">
    <property type="entry name" value="DUF4216"/>
    <property type="match status" value="1"/>
</dbReference>
<dbReference type="OMA" id="DECEFID"/>
<evidence type="ECO:0000313" key="2">
    <source>
        <dbReference type="EnsemblPlants" id="QL11p017511:mrna:CDS:1"/>
    </source>
</evidence>
<keyword evidence="3" id="KW-1185">Reference proteome</keyword>
<dbReference type="InParanoid" id="A0A7N2RD77"/>
<name>A0A7N2RD77_QUELO</name>
<reference evidence="2" key="2">
    <citation type="submission" date="2021-01" db="UniProtKB">
        <authorList>
            <consortium name="EnsemblPlants"/>
        </authorList>
    </citation>
    <scope>IDENTIFICATION</scope>
</reference>
<evidence type="ECO:0000259" key="1">
    <source>
        <dbReference type="Pfam" id="PF13952"/>
    </source>
</evidence>
<dbReference type="AlphaFoldDB" id="A0A7N2RD77"/>
<sequence length="124" mass="14535">MVHEPYVLVSQATQVFYVEDERHKDWYVVVKTKARYVFDTSIGPHCDEDDTDEFLENIPYSLTSLDVGRDDLRWGRDDVEGMTIDASIIGPRDLHEMDDLDECEFIDDEFNDEDDNEVNYSDDE</sequence>
<proteinExistence type="predicted"/>
<dbReference type="Proteomes" id="UP000594261">
    <property type="component" value="Chromosome 11"/>
</dbReference>
<accession>A0A7N2RD77</accession>
<organism evidence="2 3">
    <name type="scientific">Quercus lobata</name>
    <name type="common">Valley oak</name>
    <dbReference type="NCBI Taxonomy" id="97700"/>
    <lineage>
        <taxon>Eukaryota</taxon>
        <taxon>Viridiplantae</taxon>
        <taxon>Streptophyta</taxon>
        <taxon>Embryophyta</taxon>
        <taxon>Tracheophyta</taxon>
        <taxon>Spermatophyta</taxon>
        <taxon>Magnoliopsida</taxon>
        <taxon>eudicotyledons</taxon>
        <taxon>Gunneridae</taxon>
        <taxon>Pentapetalae</taxon>
        <taxon>rosids</taxon>
        <taxon>fabids</taxon>
        <taxon>Fagales</taxon>
        <taxon>Fagaceae</taxon>
        <taxon>Quercus</taxon>
    </lineage>
</organism>
<dbReference type="Gramene" id="QL11p017511:mrna">
    <property type="protein sequence ID" value="QL11p017511:mrna:CDS:1"/>
    <property type="gene ID" value="QL11p017511"/>
</dbReference>
<dbReference type="EnsemblPlants" id="QL11p017511:mrna">
    <property type="protein sequence ID" value="QL11p017511:mrna:CDS:1"/>
    <property type="gene ID" value="QL11p017511"/>
</dbReference>
<protein>
    <recommendedName>
        <fullName evidence="1">DUF4216 domain-containing protein</fullName>
    </recommendedName>
</protein>